<keyword evidence="7" id="KW-0067">ATP-binding</keyword>
<comment type="subcellular location">
    <subcellularLocation>
        <location evidence="1">Cell membrane</location>
        <topology evidence="1">Multi-pass membrane protein</topology>
    </subcellularLocation>
</comment>
<dbReference type="AlphaFoldDB" id="A0A943QY43"/>
<evidence type="ECO:0000256" key="1">
    <source>
        <dbReference type="ARBA" id="ARBA00004651"/>
    </source>
</evidence>
<comment type="caution">
    <text evidence="7">The sequence shown here is derived from an EMBL/GenBank/DDBJ whole genome shotgun (WGS) entry which is preliminary data.</text>
</comment>
<evidence type="ECO:0000259" key="6">
    <source>
        <dbReference type="PROSITE" id="PS50929"/>
    </source>
</evidence>
<dbReference type="GO" id="GO:0005886">
    <property type="term" value="C:plasma membrane"/>
    <property type="evidence" value="ECO:0007669"/>
    <property type="project" value="UniProtKB-SubCell"/>
</dbReference>
<keyword evidence="3 5" id="KW-1133">Transmembrane helix</keyword>
<sequence>MFQTLIAQIKEYKKPSILASLFMTLEVMFEISIPFVMANLLDKGVQQSNMSNIWLYGGLMLVCAFLSLFCGMQSARYAAFASAGFAKNLRQAIFKKVQTFSFENIDKFSAGGLVTRMMTDVTNVQ</sequence>
<dbReference type="InterPro" id="IPR011527">
    <property type="entry name" value="ABC1_TM_dom"/>
</dbReference>
<evidence type="ECO:0000256" key="3">
    <source>
        <dbReference type="ARBA" id="ARBA00022989"/>
    </source>
</evidence>
<organism evidence="7 8">
    <name type="scientific">Streptococcus vestibularis</name>
    <dbReference type="NCBI Taxonomy" id="1343"/>
    <lineage>
        <taxon>Bacteria</taxon>
        <taxon>Bacillati</taxon>
        <taxon>Bacillota</taxon>
        <taxon>Bacilli</taxon>
        <taxon>Lactobacillales</taxon>
        <taxon>Streptococcaceae</taxon>
        <taxon>Streptococcus</taxon>
    </lineage>
</organism>
<dbReference type="SUPFAM" id="SSF90123">
    <property type="entry name" value="ABC transporter transmembrane region"/>
    <property type="match status" value="1"/>
</dbReference>
<proteinExistence type="predicted"/>
<evidence type="ECO:0000313" key="7">
    <source>
        <dbReference type="EMBL" id="MBS6097146.1"/>
    </source>
</evidence>
<evidence type="ECO:0000313" key="8">
    <source>
        <dbReference type="Proteomes" id="UP000703822"/>
    </source>
</evidence>
<evidence type="ECO:0000256" key="2">
    <source>
        <dbReference type="ARBA" id="ARBA00022692"/>
    </source>
</evidence>
<dbReference type="PROSITE" id="PS50929">
    <property type="entry name" value="ABC_TM1F"/>
    <property type="match status" value="1"/>
</dbReference>
<dbReference type="Pfam" id="PF00664">
    <property type="entry name" value="ABC_membrane"/>
    <property type="match status" value="1"/>
</dbReference>
<keyword evidence="4 5" id="KW-0472">Membrane</keyword>
<dbReference type="GO" id="GO:0140359">
    <property type="term" value="F:ABC-type transporter activity"/>
    <property type="evidence" value="ECO:0007669"/>
    <property type="project" value="InterPro"/>
</dbReference>
<gene>
    <name evidence="7" type="ORF">KH901_01410</name>
</gene>
<reference evidence="7" key="1">
    <citation type="submission" date="2021-05" db="EMBL/GenBank/DDBJ databases">
        <title>Infant gut strain persistence is associated with maternal origin, phylogeny, and functional potential including surface adhesion and iron acquisition.</title>
        <authorList>
            <person name="Lou Y.C."/>
        </authorList>
    </citation>
    <scope>NUCLEOTIDE SEQUENCE</scope>
    <source>
        <strain evidence="7">L3_122_031G1_dasL3_122_031G1_maxbin2.maxbin.025s ta_sub</strain>
    </source>
</reference>
<feature type="transmembrane region" description="Helical" evidence="5">
    <location>
        <begin position="53"/>
        <end position="72"/>
    </location>
</feature>
<keyword evidence="2 5" id="KW-0812">Transmembrane</keyword>
<dbReference type="Proteomes" id="UP000703822">
    <property type="component" value="Unassembled WGS sequence"/>
</dbReference>
<feature type="transmembrane region" description="Helical" evidence="5">
    <location>
        <begin position="21"/>
        <end position="41"/>
    </location>
</feature>
<protein>
    <submittedName>
        <fullName evidence="7">ABC transporter ATP-binding protein</fullName>
    </submittedName>
</protein>
<feature type="non-terminal residue" evidence="7">
    <location>
        <position position="125"/>
    </location>
</feature>
<evidence type="ECO:0000256" key="5">
    <source>
        <dbReference type="SAM" id="Phobius"/>
    </source>
</evidence>
<dbReference type="EMBL" id="JAHAGS010000016">
    <property type="protein sequence ID" value="MBS6097146.1"/>
    <property type="molecule type" value="Genomic_DNA"/>
</dbReference>
<keyword evidence="7" id="KW-0547">Nucleotide-binding</keyword>
<feature type="domain" description="ABC transmembrane type-1" evidence="6">
    <location>
        <begin position="17"/>
        <end position="125"/>
    </location>
</feature>
<evidence type="ECO:0000256" key="4">
    <source>
        <dbReference type="ARBA" id="ARBA00023136"/>
    </source>
</evidence>
<dbReference type="Gene3D" id="1.20.1560.10">
    <property type="entry name" value="ABC transporter type 1, transmembrane domain"/>
    <property type="match status" value="1"/>
</dbReference>
<name>A0A943QY43_STRVE</name>
<dbReference type="InterPro" id="IPR036640">
    <property type="entry name" value="ABC1_TM_sf"/>
</dbReference>
<accession>A0A943QY43</accession>
<dbReference type="GO" id="GO:0005524">
    <property type="term" value="F:ATP binding"/>
    <property type="evidence" value="ECO:0007669"/>
    <property type="project" value="UniProtKB-KW"/>
</dbReference>